<sequence length="165" mass="17506">MRNPTLVALLVSVVWNLALAADDFALLKEERIGPLRLDLPASEVKPLITCPVQRGPVELWGADGDYHQAWTAPACGLTLDLSATESSGSQTLTAITLTRPSSWKTRRGIGIGSTEAEVMTAYGRDRNAEESQVGSLFVAGSVYGGLLFTFAAGRVVQIFLGAAAE</sequence>
<evidence type="ECO:0000313" key="3">
    <source>
        <dbReference type="Proteomes" id="UP000035760"/>
    </source>
</evidence>
<comment type="caution">
    <text evidence="2">The sequence shown here is derived from an EMBL/GenBank/DDBJ whole genome shotgun (WGS) entry which is preliminary data.</text>
</comment>
<accession>W6M9F8</accession>
<reference evidence="2" key="2">
    <citation type="submission" date="2014-03" db="EMBL/GenBank/DDBJ databases">
        <title>Candidatus Competibacter-lineage genomes retrieved from metagenomes reveal functional metabolic diversity.</title>
        <authorList>
            <person name="McIlroy S.J."/>
            <person name="Albertsen M."/>
            <person name="Andresen E.K."/>
            <person name="Saunders A.M."/>
            <person name="Kristiansen R."/>
            <person name="Stokholm-Bjerregaard M."/>
            <person name="Nielsen K.L."/>
            <person name="Nielsen P.H."/>
        </authorList>
    </citation>
    <scope>NUCLEOTIDE SEQUENCE</scope>
    <source>
        <strain evidence="2">Run_A_D11</strain>
    </source>
</reference>
<gene>
    <name evidence="2" type="ORF">BN873_p20036</name>
</gene>
<keyword evidence="1" id="KW-0732">Signal</keyword>
<dbReference type="RefSeq" id="WP_048677012.1">
    <property type="nucleotide sequence ID" value="NZ_CBTJ020000114.1"/>
</dbReference>
<evidence type="ECO:0000313" key="2">
    <source>
        <dbReference type="EMBL" id="CDI04656.1"/>
    </source>
</evidence>
<dbReference type="Proteomes" id="UP000035760">
    <property type="component" value="Unassembled WGS sequence"/>
</dbReference>
<protein>
    <submittedName>
        <fullName evidence="2">Uncharacterized protein</fullName>
    </submittedName>
</protein>
<keyword evidence="3" id="KW-1185">Reference proteome</keyword>
<organism evidence="2 3">
    <name type="scientific">Candidatus Competibacter denitrificans Run_A_D11</name>
    <dbReference type="NCBI Taxonomy" id="1400863"/>
    <lineage>
        <taxon>Bacteria</taxon>
        <taxon>Pseudomonadati</taxon>
        <taxon>Pseudomonadota</taxon>
        <taxon>Gammaproteobacteria</taxon>
        <taxon>Candidatus Competibacteraceae</taxon>
        <taxon>Candidatus Competibacter</taxon>
    </lineage>
</organism>
<dbReference type="OrthoDB" id="9180037at2"/>
<dbReference type="AlphaFoldDB" id="W6M9F8"/>
<feature type="chain" id="PRO_5004878539" evidence="1">
    <location>
        <begin position="21"/>
        <end position="165"/>
    </location>
</feature>
<dbReference type="EMBL" id="CBTJ020000114">
    <property type="protein sequence ID" value="CDI04656.1"/>
    <property type="molecule type" value="Genomic_DNA"/>
</dbReference>
<feature type="signal peptide" evidence="1">
    <location>
        <begin position="1"/>
        <end position="20"/>
    </location>
</feature>
<reference evidence="2" key="1">
    <citation type="submission" date="2013-07" db="EMBL/GenBank/DDBJ databases">
        <authorList>
            <person name="McIlroy S."/>
        </authorList>
    </citation>
    <scope>NUCLEOTIDE SEQUENCE [LARGE SCALE GENOMIC DNA]</scope>
    <source>
        <strain evidence="2">Run_A_D11</strain>
    </source>
</reference>
<name>W6M9F8_9GAMM</name>
<proteinExistence type="predicted"/>
<evidence type="ECO:0000256" key="1">
    <source>
        <dbReference type="SAM" id="SignalP"/>
    </source>
</evidence>